<reference evidence="3" key="4">
    <citation type="submission" date="2016-11" db="EMBL/GenBank/DDBJ databases">
        <authorList>
            <person name="Varghese N."/>
            <person name="Submissions S."/>
        </authorList>
    </citation>
    <scope>NUCLEOTIDE SEQUENCE</scope>
    <source>
        <strain evidence="3">DSM 1682</strain>
    </source>
</reference>
<dbReference type="Proteomes" id="UP000068026">
    <property type="component" value="Chromosome"/>
</dbReference>
<evidence type="ECO:0000313" key="3">
    <source>
        <dbReference type="EMBL" id="SHE68617.1"/>
    </source>
</evidence>
<reference evidence="2 4" key="1">
    <citation type="journal article" date="2016" name="Genome Announc.">
        <title>Complete Genome Sequence of the Amino Acid-Fermenting Clostridium propionicum X2 (DSM 1682).</title>
        <authorList>
            <person name="Poehlein A."/>
            <person name="Schlien K."/>
            <person name="Chowdhury N.P."/>
            <person name="Gottschalk G."/>
            <person name="Buckel W."/>
            <person name="Daniel R."/>
        </authorList>
    </citation>
    <scope>NUCLEOTIDE SEQUENCE [LARGE SCALE GENOMIC DNA]</scope>
    <source>
        <strain evidence="2 4">X2</strain>
    </source>
</reference>
<evidence type="ECO:0000259" key="1">
    <source>
        <dbReference type="Pfam" id="PF13240"/>
    </source>
</evidence>
<reference evidence="5" key="3">
    <citation type="submission" date="2016-11" db="EMBL/GenBank/DDBJ databases">
        <authorList>
            <person name="Jaros S."/>
            <person name="Januszkiewicz K."/>
            <person name="Wedrychowicz H."/>
        </authorList>
    </citation>
    <scope>NUCLEOTIDE SEQUENCE [LARGE SCALE GENOMIC DNA]</scope>
    <source>
        <strain evidence="5">DSM 1682</strain>
    </source>
</reference>
<evidence type="ECO:0000313" key="4">
    <source>
        <dbReference type="Proteomes" id="UP000068026"/>
    </source>
</evidence>
<accession>A0A0X1U920</accession>
<keyword evidence="4" id="KW-1185">Reference proteome</keyword>
<gene>
    <name evidence="2" type="ORF">CPRO_18630</name>
    <name evidence="3" type="ORF">SAMN02745151_01460</name>
</gene>
<evidence type="ECO:0000313" key="5">
    <source>
        <dbReference type="Proteomes" id="UP000184204"/>
    </source>
</evidence>
<dbReference type="RefSeq" id="WP_066050697.1">
    <property type="nucleotide sequence ID" value="NZ_CP014223.1"/>
</dbReference>
<dbReference type="Proteomes" id="UP000184204">
    <property type="component" value="Unassembled WGS sequence"/>
</dbReference>
<evidence type="ECO:0000313" key="2">
    <source>
        <dbReference type="EMBL" id="AMJ41445.1"/>
    </source>
</evidence>
<feature type="domain" description="Zinc-ribbon" evidence="1">
    <location>
        <begin position="2"/>
        <end position="24"/>
    </location>
</feature>
<dbReference type="Pfam" id="PF13240">
    <property type="entry name" value="Zn_Ribbon_1"/>
    <property type="match status" value="1"/>
</dbReference>
<proteinExistence type="predicted"/>
<dbReference type="OrthoDB" id="192868at2"/>
<dbReference type="EMBL" id="FQUA01000005">
    <property type="protein sequence ID" value="SHE68617.1"/>
    <property type="molecule type" value="Genomic_DNA"/>
</dbReference>
<reference evidence="4" key="2">
    <citation type="submission" date="2016-01" db="EMBL/GenBank/DDBJ databases">
        <authorList>
            <person name="Poehlein A."/>
            <person name="Schlien K."/>
            <person name="Gottschalk G."/>
            <person name="Buckel W."/>
            <person name="Daniel R."/>
        </authorList>
    </citation>
    <scope>NUCLEOTIDE SEQUENCE [LARGE SCALE GENOMIC DNA]</scope>
    <source>
        <strain evidence="4">X2</strain>
    </source>
</reference>
<dbReference type="InterPro" id="IPR026870">
    <property type="entry name" value="Zinc_ribbon_dom"/>
</dbReference>
<organism evidence="3 5">
    <name type="scientific">Anaerotignum propionicum DSM 1682</name>
    <dbReference type="NCBI Taxonomy" id="991789"/>
    <lineage>
        <taxon>Bacteria</taxon>
        <taxon>Bacillati</taxon>
        <taxon>Bacillota</taxon>
        <taxon>Clostridia</taxon>
        <taxon>Lachnospirales</taxon>
        <taxon>Anaerotignaceae</taxon>
        <taxon>Anaerotignum</taxon>
    </lineage>
</organism>
<dbReference type="KEGG" id="cpro:CPRO_18630"/>
<name>A0A0X1U920_ANAPI</name>
<sequence length="877" mass="100572">MYCIQCGVELPNEAKFCSNCGAKLDNNFEQIKSKNNKKVLKEEKRRYPIFDKFVTFPNDITNYVRIYLEFKEKAEWAITYVKDLIENEYKGLNNIVDDLDVDICDVDIELENLIFNELINSGVLGYSKDDISKHLYEVTRRFDLVLAEIIETNDRIEESVSNTKIYREAKKNSRGKLIGGGFGIGGAIKGIAMAGTFNMATGMLHSVSNSLSNGNTEYNARKQKEKIFYDRNIRESLYESIYYDVLNAHVVLIELLGLNGIKVSMYSEKMQEKAYNIYDALSNGNIKGEKIEQAICEMITLFPLESNFYELAAKSFPAEIDKINVISAVFKIDLTTNLNKQEENIKLAAECLCANSLYKKLSNCMTYSMDDNLSFISNFLELHYFKKIIILSNENKKKHSRDVEKFGNIFACFSKGERPLAIYGDCREGFVITNEKLYIQTKKIKIVNKISFYDFENCTIECGSDQSSENSIVFNESIRIHISNTEIERRNIHFQEIINFLVYLMFFINCNVDGRSELIKDDILRILNIDTTDLFIPSMENAWVNRNQNYDSIMRVVAGLYKNLPTELKKYCFTADALSEYTNFDFIRFKNAIDFYGDKYRINNEMPLLCFDDSASINSPAGFIVTNQSIIYFYYQLFQNPAEGRIPLKSIYSCVPVCNVVSPHIVINEEIKVRACNATTNIECVTDLIDKLISKITTIMGSDLETDSIVDTIKLSENVSKPVESGTFIQESELAKFFEVELSEKKELKNYICLLDEIKKPSLNDSKRVHCVLEKCRIDPMGDCEKPVLLYDDTLSKSGNEGFLVTSKRIYYYYVFEGVKTIELNLIESVTAVKKLISPYILINNNIKLGIAMAGNRNIDIMVDMIEKIIEIYRMGD</sequence>
<dbReference type="AlphaFoldDB" id="A0A0X1U920"/>
<protein>
    <submittedName>
        <fullName evidence="3">Zinc-ribbon domain-containing protein</fullName>
    </submittedName>
</protein>
<dbReference type="EMBL" id="CP014223">
    <property type="protein sequence ID" value="AMJ41445.1"/>
    <property type="molecule type" value="Genomic_DNA"/>
</dbReference>